<reference evidence="6" key="1">
    <citation type="journal article" date="2019" name="Int. J. Syst. Evol. Microbiol.">
        <title>The Global Catalogue of Microorganisms (GCM) 10K type strain sequencing project: providing services to taxonomists for standard genome sequencing and annotation.</title>
        <authorList>
            <consortium name="The Broad Institute Genomics Platform"/>
            <consortium name="The Broad Institute Genome Sequencing Center for Infectious Disease"/>
            <person name="Wu L."/>
            <person name="Ma J."/>
        </authorList>
    </citation>
    <scope>NUCLEOTIDE SEQUENCE [LARGE SCALE GENOMIC DNA]</scope>
    <source>
        <strain evidence="6">JCM 4602</strain>
    </source>
</reference>
<evidence type="ECO:0000256" key="3">
    <source>
        <dbReference type="SAM" id="MobiDB-lite"/>
    </source>
</evidence>
<feature type="coiled-coil region" evidence="2">
    <location>
        <begin position="9"/>
        <end position="61"/>
    </location>
</feature>
<dbReference type="SUPFAM" id="SSF56563">
    <property type="entry name" value="Major capsid protein gp5"/>
    <property type="match status" value="1"/>
</dbReference>
<evidence type="ECO:0000256" key="1">
    <source>
        <dbReference type="ARBA" id="ARBA00004328"/>
    </source>
</evidence>
<dbReference type="InterPro" id="IPR054612">
    <property type="entry name" value="Phage_capsid-like_C"/>
</dbReference>
<dbReference type="EMBL" id="BMUW01000004">
    <property type="protein sequence ID" value="GGZ53228.1"/>
    <property type="molecule type" value="Genomic_DNA"/>
</dbReference>
<protein>
    <submittedName>
        <fullName evidence="5">Phage capsid protein</fullName>
    </submittedName>
</protein>
<comment type="subcellular location">
    <subcellularLocation>
        <location evidence="1">Virion</location>
    </subcellularLocation>
</comment>
<organism evidence="5 6">
    <name type="scientific">Streptomyces rubiginosohelvolus</name>
    <dbReference type="NCBI Taxonomy" id="67362"/>
    <lineage>
        <taxon>Bacteria</taxon>
        <taxon>Bacillati</taxon>
        <taxon>Actinomycetota</taxon>
        <taxon>Actinomycetes</taxon>
        <taxon>Kitasatosporales</taxon>
        <taxon>Streptomycetaceae</taxon>
        <taxon>Streptomyces</taxon>
    </lineage>
</organism>
<evidence type="ECO:0000313" key="6">
    <source>
        <dbReference type="Proteomes" id="UP000624183"/>
    </source>
</evidence>
<dbReference type="Gene3D" id="3.30.2400.10">
    <property type="entry name" value="Major capsid protein gp5"/>
    <property type="match status" value="1"/>
</dbReference>
<evidence type="ECO:0000313" key="5">
    <source>
        <dbReference type="EMBL" id="GGZ53228.1"/>
    </source>
</evidence>
<evidence type="ECO:0000259" key="4">
    <source>
        <dbReference type="Pfam" id="PF05065"/>
    </source>
</evidence>
<feature type="domain" description="Phage capsid-like C-terminal" evidence="4">
    <location>
        <begin position="137"/>
        <end position="413"/>
    </location>
</feature>
<dbReference type="Pfam" id="PF05065">
    <property type="entry name" value="Phage_capsid"/>
    <property type="match status" value="1"/>
</dbReference>
<dbReference type="NCBIfam" id="TIGR01554">
    <property type="entry name" value="major_cap_HK97"/>
    <property type="match status" value="1"/>
</dbReference>
<gene>
    <name evidence="5" type="ORF">GCM10010328_30050</name>
</gene>
<comment type="caution">
    <text evidence="5">The sequence shown here is derived from an EMBL/GenBank/DDBJ whole genome shotgun (WGS) entry which is preliminary data.</text>
</comment>
<dbReference type="Proteomes" id="UP000624183">
    <property type="component" value="Unassembled WGS sequence"/>
</dbReference>
<keyword evidence="2" id="KW-0175">Coiled coil</keyword>
<dbReference type="Gene3D" id="3.30.2320.10">
    <property type="entry name" value="hypothetical protein PF0899 domain"/>
    <property type="match status" value="1"/>
</dbReference>
<proteinExistence type="predicted"/>
<name>A0ABQ3BPA9_9ACTN</name>
<keyword evidence="6" id="KW-1185">Reference proteome</keyword>
<dbReference type="InterPro" id="IPR024455">
    <property type="entry name" value="Phage_capsid"/>
</dbReference>
<accession>A0ABQ3BPA9</accession>
<feature type="region of interest" description="Disordered" evidence="3">
    <location>
        <begin position="69"/>
        <end position="90"/>
    </location>
</feature>
<evidence type="ECO:0000256" key="2">
    <source>
        <dbReference type="SAM" id="Coils"/>
    </source>
</evidence>
<sequence>MPNLLDRAIETQNRTWARMNEIREEAEREGRDLTAEERTNWDAAEADLTRASNDIERLNRMAALDTVDRSGAVTTTGNQDGPEGADSEAERARYGEAFTRYLRSGLTRMSAEQQQLLEANFSEMTGRAQAAGVDTLGGYLVPEGFLARMTEAMKAYGGILGLATPVNTSTGNDLPWPTNDDTGNEGEILGENEEITELGVTVGQRKLKAHIYSSRMVKASQVLLQDSAFDLEAWLPRKLGERIGRRAARSFATGTGIDEPQGITVGIRVGKTGGAGQTTSITYDDLIDLEHSVDPAYREAGRCRFVMNDTMLGTLRKLKDGDGRPLWVPVPAPGFASTLNGQPYTIDNSMPAPAAGAKSIVFGDIAAGYVVRQVLAVQTLRLAERYAERLQVAFLSFARLDGMIDDYSAIKAYEHAAA</sequence>